<accession>A0A975H8B4</accession>
<dbReference type="PIRSF" id="PIRSF008502">
    <property type="entry name" value="UCP008502"/>
    <property type="match status" value="1"/>
</dbReference>
<dbReference type="EMBL" id="CP071869">
    <property type="protein sequence ID" value="QTE23864.1"/>
    <property type="molecule type" value="Genomic_DNA"/>
</dbReference>
<name>A0A975H8B4_9FLAO</name>
<organism evidence="1 2">
    <name type="scientific">Polaribacter cellanae</name>
    <dbReference type="NCBI Taxonomy" id="2818493"/>
    <lineage>
        <taxon>Bacteria</taxon>
        <taxon>Pseudomonadati</taxon>
        <taxon>Bacteroidota</taxon>
        <taxon>Flavobacteriia</taxon>
        <taxon>Flavobacteriales</taxon>
        <taxon>Flavobacteriaceae</taxon>
    </lineage>
</organism>
<dbReference type="PANTHER" id="PTHR36439">
    <property type="entry name" value="BLL4334 PROTEIN"/>
    <property type="match status" value="1"/>
</dbReference>
<dbReference type="Gene3D" id="3.30.70.1280">
    <property type="entry name" value="SP0830-like domains"/>
    <property type="match status" value="1"/>
</dbReference>
<keyword evidence="2" id="KW-1185">Reference proteome</keyword>
<dbReference type="InterPro" id="IPR012545">
    <property type="entry name" value="DUF1697"/>
</dbReference>
<dbReference type="KEGG" id="pcea:J3359_06235"/>
<dbReference type="AlphaFoldDB" id="A0A975H8B4"/>
<evidence type="ECO:0000313" key="1">
    <source>
        <dbReference type="EMBL" id="QTE23864.1"/>
    </source>
</evidence>
<proteinExistence type="predicted"/>
<reference evidence="1 2" key="1">
    <citation type="submission" date="2021-03" db="EMBL/GenBank/DDBJ databases">
        <title>Complete genome of Polaribacter_sp.SM13.</title>
        <authorList>
            <person name="Jeong S.W."/>
            <person name="Bae J.W."/>
        </authorList>
    </citation>
    <scope>NUCLEOTIDE SEQUENCE [LARGE SCALE GENOMIC DNA]</scope>
    <source>
        <strain evidence="1 2">SM13</strain>
    </source>
</reference>
<sequence length="173" mass="19787">MRKYIVLLRGINVSGKNKIPMADLRDLLSSLQFQNIQTYIQSGNIVLESNEDKSVICNKIKEGIQNKFGFDVPVLARTIQEWKKAIENYPFSIKNEKIVAFTFLNKASKESVIEVKNIGEDKYKIVDDVVYLYCPLGFGKTKLTNNSIEKKLNVIATTRNLRTVKRLLDLSKL</sequence>
<dbReference type="Pfam" id="PF08002">
    <property type="entry name" value="DUF1697"/>
    <property type="match status" value="1"/>
</dbReference>
<dbReference type="PANTHER" id="PTHR36439:SF1">
    <property type="entry name" value="DUF1697 DOMAIN-CONTAINING PROTEIN"/>
    <property type="match status" value="1"/>
</dbReference>
<dbReference type="SUPFAM" id="SSF160379">
    <property type="entry name" value="SP0830-like"/>
    <property type="match status" value="1"/>
</dbReference>
<dbReference type="Proteomes" id="UP000663920">
    <property type="component" value="Chromosome"/>
</dbReference>
<evidence type="ECO:0000313" key="2">
    <source>
        <dbReference type="Proteomes" id="UP000663920"/>
    </source>
</evidence>
<dbReference type="RefSeq" id="WP_208079859.1">
    <property type="nucleotide sequence ID" value="NZ_CP071869.1"/>
</dbReference>
<protein>
    <submittedName>
        <fullName evidence="1">DUF1697 domain-containing protein</fullName>
    </submittedName>
</protein>
<gene>
    <name evidence="1" type="ORF">J3359_06235</name>
</gene>